<reference evidence="1" key="2">
    <citation type="submission" date="2020-07" db="EMBL/GenBank/DDBJ databases">
        <authorList>
            <person name="Lood C."/>
            <person name="Girard L."/>
        </authorList>
    </citation>
    <scope>NUCLEOTIDE SEQUENCE</scope>
    <source>
        <strain evidence="1">SWRI10</strain>
    </source>
</reference>
<name>A0A923G3A2_9PSED</name>
<dbReference type="EMBL" id="JABWRE020000001">
    <property type="protein sequence ID" value="MBV4537233.1"/>
    <property type="molecule type" value="Genomic_DNA"/>
</dbReference>
<dbReference type="AlphaFoldDB" id="A0A923G3A2"/>
<proteinExistence type="predicted"/>
<evidence type="ECO:0000313" key="1">
    <source>
        <dbReference type="EMBL" id="MBC3443311.1"/>
    </source>
</evidence>
<dbReference type="EMBL" id="JABWRE010000022">
    <property type="protein sequence ID" value="MBC3443311.1"/>
    <property type="molecule type" value="Genomic_DNA"/>
</dbReference>
<organism evidence="1">
    <name type="scientific">Pseudomonas urmiensis</name>
    <dbReference type="NCBI Taxonomy" id="2745493"/>
    <lineage>
        <taxon>Bacteria</taxon>
        <taxon>Pseudomonadati</taxon>
        <taxon>Pseudomonadota</taxon>
        <taxon>Gammaproteobacteria</taxon>
        <taxon>Pseudomonadales</taxon>
        <taxon>Pseudomonadaceae</taxon>
        <taxon>Pseudomonas</taxon>
    </lineage>
</organism>
<dbReference type="Proteomes" id="UP000599879">
    <property type="component" value="Unassembled WGS sequence"/>
</dbReference>
<evidence type="ECO:0008006" key="3">
    <source>
        <dbReference type="Google" id="ProtNLM"/>
    </source>
</evidence>
<comment type="caution">
    <text evidence="1">The sequence shown here is derived from an EMBL/GenBank/DDBJ whole genome shotgun (WGS) entry which is preliminary data.</text>
</comment>
<protein>
    <recommendedName>
        <fullName evidence="3">Transposase</fullName>
    </recommendedName>
</protein>
<sequence>MPERLDPWSTVYQRFRGWRNQGGFDQKFKRLHLSLNEQGLIDVQTWMIDSTAICATRASAGTGKKGGLINLLTMR</sequence>
<reference evidence="1" key="1">
    <citation type="journal article" date="2020" name="Microorganisms">
        <title>Reliable Identification of Environmental Pseudomonas Isolates Using the rpoD Gene.</title>
        <authorList>
            <consortium name="The Broad Institute Genome Sequencing Platform"/>
            <person name="Girard L."/>
            <person name="Lood C."/>
            <person name="Rokni-Zadeh H."/>
            <person name="van Noort V."/>
            <person name="Lavigne R."/>
            <person name="De Mot R."/>
        </authorList>
    </citation>
    <scope>NUCLEOTIDE SEQUENCE</scope>
    <source>
        <strain evidence="1">SWRI10</strain>
    </source>
</reference>
<reference evidence="2" key="3">
    <citation type="submission" date="2021-06" db="EMBL/GenBank/DDBJ databases">
        <title>Updating the genus Pseudomonas: Description of 43 new species and partition of the Pseudomonas putida group.</title>
        <authorList>
            <person name="Girard L."/>
            <person name="Lood C."/>
            <person name="Vandamme P."/>
            <person name="Rokni-Zadeh H."/>
            <person name="Van Noort V."/>
            <person name="Hofte M."/>
            <person name="Lavigne R."/>
            <person name="De Mot R."/>
        </authorList>
    </citation>
    <scope>NUCLEOTIDE SEQUENCE</scope>
    <source>
        <strain evidence="2">SWRI10</strain>
    </source>
</reference>
<accession>A0A923G3A2</accession>
<gene>
    <name evidence="2" type="ORF">HU737_014750</name>
    <name evidence="1" type="ORF">HU737_21685</name>
</gene>
<evidence type="ECO:0000313" key="2">
    <source>
        <dbReference type="EMBL" id="MBV4537233.1"/>
    </source>
</evidence>